<protein>
    <submittedName>
        <fullName evidence="5">Helix-turn-helix domain-containing protein</fullName>
    </submittedName>
</protein>
<dbReference type="SUPFAM" id="SSF46689">
    <property type="entry name" value="Homeodomain-like"/>
    <property type="match status" value="1"/>
</dbReference>
<evidence type="ECO:0000256" key="2">
    <source>
        <dbReference type="ARBA" id="ARBA00023125"/>
    </source>
</evidence>
<evidence type="ECO:0000256" key="1">
    <source>
        <dbReference type="ARBA" id="ARBA00023015"/>
    </source>
</evidence>
<gene>
    <name evidence="5" type="ORF">ENI26_03560</name>
</gene>
<dbReference type="InterPro" id="IPR018060">
    <property type="entry name" value="HTH_AraC"/>
</dbReference>
<dbReference type="Pfam" id="PF12833">
    <property type="entry name" value="HTH_18"/>
    <property type="match status" value="1"/>
</dbReference>
<dbReference type="InterPro" id="IPR018062">
    <property type="entry name" value="HTH_AraC-typ_CS"/>
</dbReference>
<dbReference type="InterPro" id="IPR009057">
    <property type="entry name" value="Homeodomain-like_sf"/>
</dbReference>
<keyword evidence="2" id="KW-0238">DNA-binding</keyword>
<evidence type="ECO:0000313" key="5">
    <source>
        <dbReference type="EMBL" id="HEC73434.1"/>
    </source>
</evidence>
<dbReference type="GO" id="GO:0043565">
    <property type="term" value="F:sequence-specific DNA binding"/>
    <property type="evidence" value="ECO:0007669"/>
    <property type="project" value="InterPro"/>
</dbReference>
<accession>A0A7C2ANF0</accession>
<dbReference type="InterPro" id="IPR050204">
    <property type="entry name" value="AraC_XylS_family_regulators"/>
</dbReference>
<dbReference type="Proteomes" id="UP000886384">
    <property type="component" value="Unassembled WGS sequence"/>
</dbReference>
<dbReference type="AlphaFoldDB" id="A0A7C2ANF0"/>
<dbReference type="EMBL" id="DRHY01000081">
    <property type="protein sequence ID" value="HEC73434.1"/>
    <property type="molecule type" value="Genomic_DNA"/>
</dbReference>
<dbReference type="GO" id="GO:0003700">
    <property type="term" value="F:DNA-binding transcription factor activity"/>
    <property type="evidence" value="ECO:0007669"/>
    <property type="project" value="InterPro"/>
</dbReference>
<keyword evidence="1" id="KW-0805">Transcription regulation</keyword>
<feature type="domain" description="HTH araC/xylS-type" evidence="4">
    <location>
        <begin position="232"/>
        <end position="341"/>
    </location>
</feature>
<comment type="caution">
    <text evidence="5">The sequence shown here is derived from an EMBL/GenBank/DDBJ whole genome shotgun (WGS) entry which is preliminary data.</text>
</comment>
<sequence>MDKLVVRERRMNQEKIWLDNGSDKLEIKAVRSKLTDVLEQAAALPMWSQDYTQLDKGGFSGTVTSVASQGVQIFSEAMNRSVDELASAPPDSYVIGLPTIVEGDALWCGSKLTKNSLISLDKNDELLFKTSHSSEITAAVISEQRLEEYAERVEKVDLRPLISKVNPVEKLPPDIQSRLLAILYIGTEHLAKNIEDGVSHPNSWRHFEDSVFSSCMQALTAASNNNDRHHENRVHRYIVKSVREMTLTQHCDPITIGEICTTLNISRRTLNHAFQQVLGITPVAYMRNIRLHKIRAELQYKSKQLNSIACVASHWGFWHMSLFARYYRELFGETPSETLARSHH</sequence>
<name>A0A7C2ANF0_9GAMM</name>
<keyword evidence="3" id="KW-0804">Transcription</keyword>
<dbReference type="PROSITE" id="PS00041">
    <property type="entry name" value="HTH_ARAC_FAMILY_1"/>
    <property type="match status" value="1"/>
</dbReference>
<dbReference type="PANTHER" id="PTHR46796:SF12">
    <property type="entry name" value="HTH-TYPE DNA-BINDING TRANSCRIPTIONAL ACTIVATOR EUTR"/>
    <property type="match status" value="1"/>
</dbReference>
<dbReference type="Gene3D" id="1.10.10.60">
    <property type="entry name" value="Homeodomain-like"/>
    <property type="match status" value="1"/>
</dbReference>
<evidence type="ECO:0000256" key="3">
    <source>
        <dbReference type="ARBA" id="ARBA00023163"/>
    </source>
</evidence>
<evidence type="ECO:0000259" key="4">
    <source>
        <dbReference type="PROSITE" id="PS01124"/>
    </source>
</evidence>
<proteinExistence type="predicted"/>
<dbReference type="SMART" id="SM00342">
    <property type="entry name" value="HTH_ARAC"/>
    <property type="match status" value="1"/>
</dbReference>
<reference evidence="5" key="1">
    <citation type="journal article" date="2020" name="mSystems">
        <title>Genome- and Community-Level Interaction Insights into Carbon Utilization and Element Cycling Functions of Hydrothermarchaeota in Hydrothermal Sediment.</title>
        <authorList>
            <person name="Zhou Z."/>
            <person name="Liu Y."/>
            <person name="Xu W."/>
            <person name="Pan J."/>
            <person name="Luo Z.H."/>
            <person name="Li M."/>
        </authorList>
    </citation>
    <scope>NUCLEOTIDE SEQUENCE [LARGE SCALE GENOMIC DNA]</scope>
    <source>
        <strain evidence="5">HyVt-380</strain>
    </source>
</reference>
<dbReference type="PANTHER" id="PTHR46796">
    <property type="entry name" value="HTH-TYPE TRANSCRIPTIONAL ACTIVATOR RHAS-RELATED"/>
    <property type="match status" value="1"/>
</dbReference>
<dbReference type="PROSITE" id="PS01124">
    <property type="entry name" value="HTH_ARAC_FAMILY_2"/>
    <property type="match status" value="1"/>
</dbReference>
<organism evidence="5">
    <name type="scientific">Methylophaga aminisulfidivorans</name>
    <dbReference type="NCBI Taxonomy" id="230105"/>
    <lineage>
        <taxon>Bacteria</taxon>
        <taxon>Pseudomonadati</taxon>
        <taxon>Pseudomonadota</taxon>
        <taxon>Gammaproteobacteria</taxon>
        <taxon>Thiotrichales</taxon>
        <taxon>Piscirickettsiaceae</taxon>
        <taxon>Methylophaga</taxon>
    </lineage>
</organism>